<name>A0A3P6TYN3_DIBLA</name>
<sequence>MISSLLCQVANKDVLMRQKPYVSKWWIVITRDWQLAANNVVALADCARPQVTNHEVTDLAKPTMFYDGQYGFIHTSERSCGHTYYSFFYKQNNITDNAIDERLSTIVNENRQD</sequence>
<accession>A0A3P6TYN3</accession>
<gene>
    <name evidence="1" type="ORF">DILT_LOCUS3908</name>
</gene>
<organism evidence="1 2">
    <name type="scientific">Dibothriocephalus latus</name>
    <name type="common">Fish tapeworm</name>
    <name type="synonym">Diphyllobothrium latum</name>
    <dbReference type="NCBI Taxonomy" id="60516"/>
    <lineage>
        <taxon>Eukaryota</taxon>
        <taxon>Metazoa</taxon>
        <taxon>Spiralia</taxon>
        <taxon>Lophotrochozoa</taxon>
        <taxon>Platyhelminthes</taxon>
        <taxon>Cestoda</taxon>
        <taxon>Eucestoda</taxon>
        <taxon>Diphyllobothriidea</taxon>
        <taxon>Diphyllobothriidae</taxon>
        <taxon>Dibothriocephalus</taxon>
    </lineage>
</organism>
<dbReference type="EMBL" id="UYRU01044483">
    <property type="protein sequence ID" value="VDK86655.1"/>
    <property type="molecule type" value="Genomic_DNA"/>
</dbReference>
<evidence type="ECO:0000313" key="2">
    <source>
        <dbReference type="Proteomes" id="UP000281553"/>
    </source>
</evidence>
<keyword evidence="2" id="KW-1185">Reference proteome</keyword>
<dbReference type="AlphaFoldDB" id="A0A3P6TYN3"/>
<proteinExistence type="predicted"/>
<protein>
    <submittedName>
        <fullName evidence="1">Uncharacterized protein</fullName>
    </submittedName>
</protein>
<reference evidence="1 2" key="1">
    <citation type="submission" date="2018-11" db="EMBL/GenBank/DDBJ databases">
        <authorList>
            <consortium name="Pathogen Informatics"/>
        </authorList>
    </citation>
    <scope>NUCLEOTIDE SEQUENCE [LARGE SCALE GENOMIC DNA]</scope>
</reference>
<evidence type="ECO:0000313" key="1">
    <source>
        <dbReference type="EMBL" id="VDK86655.1"/>
    </source>
</evidence>
<dbReference type="Proteomes" id="UP000281553">
    <property type="component" value="Unassembled WGS sequence"/>
</dbReference>